<feature type="region of interest" description="Disordered" evidence="1">
    <location>
        <begin position="68"/>
        <end position="105"/>
    </location>
</feature>
<evidence type="ECO:0000313" key="3">
    <source>
        <dbReference type="Proteomes" id="UP000823561"/>
    </source>
</evidence>
<dbReference type="EMBL" id="JADWDJ010000003">
    <property type="protein sequence ID" value="KAG5282904.1"/>
    <property type="molecule type" value="Genomic_DNA"/>
</dbReference>
<evidence type="ECO:0000256" key="1">
    <source>
        <dbReference type="SAM" id="MobiDB-lite"/>
    </source>
</evidence>
<name>A0AAV6H6C4_9TELE</name>
<comment type="caution">
    <text evidence="2">The sequence shown here is derived from an EMBL/GenBank/DDBJ whole genome shotgun (WGS) entry which is preliminary data.</text>
</comment>
<protein>
    <submittedName>
        <fullName evidence="2">Uncharacterized protein</fullName>
    </submittedName>
</protein>
<feature type="compositionally biased region" description="Low complexity" evidence="1">
    <location>
        <begin position="68"/>
        <end position="78"/>
    </location>
</feature>
<organism evidence="2 3">
    <name type="scientific">Alosa alosa</name>
    <name type="common">allis shad</name>
    <dbReference type="NCBI Taxonomy" id="278164"/>
    <lineage>
        <taxon>Eukaryota</taxon>
        <taxon>Metazoa</taxon>
        <taxon>Chordata</taxon>
        <taxon>Craniata</taxon>
        <taxon>Vertebrata</taxon>
        <taxon>Euteleostomi</taxon>
        <taxon>Actinopterygii</taxon>
        <taxon>Neopterygii</taxon>
        <taxon>Teleostei</taxon>
        <taxon>Clupei</taxon>
        <taxon>Clupeiformes</taxon>
        <taxon>Clupeoidei</taxon>
        <taxon>Clupeidae</taxon>
        <taxon>Alosa</taxon>
    </lineage>
</organism>
<reference evidence="2" key="1">
    <citation type="submission" date="2020-10" db="EMBL/GenBank/DDBJ databases">
        <title>Chromosome-scale genome assembly of the Allis shad, Alosa alosa.</title>
        <authorList>
            <person name="Margot Z."/>
            <person name="Christophe K."/>
            <person name="Cabau C."/>
            <person name="Louis A."/>
            <person name="Berthelot C."/>
            <person name="Parey E."/>
            <person name="Roest Crollius H."/>
            <person name="Montfort J."/>
            <person name="Robinson-Rechavi M."/>
            <person name="Bucao C."/>
            <person name="Bouchez O."/>
            <person name="Gislard M."/>
            <person name="Lluch J."/>
            <person name="Milhes M."/>
            <person name="Lampietro C."/>
            <person name="Lopez Roques C."/>
            <person name="Donnadieu C."/>
            <person name="Braasch I."/>
            <person name="Desvignes T."/>
            <person name="Postlethwait J."/>
            <person name="Bobe J."/>
            <person name="Guiguen Y."/>
        </authorList>
    </citation>
    <scope>NUCLEOTIDE SEQUENCE</scope>
    <source>
        <strain evidence="2">M-15738</strain>
        <tissue evidence="2">Blood</tissue>
    </source>
</reference>
<proteinExistence type="predicted"/>
<feature type="compositionally biased region" description="Low complexity" evidence="1">
    <location>
        <begin position="85"/>
        <end position="105"/>
    </location>
</feature>
<dbReference type="Proteomes" id="UP000823561">
    <property type="component" value="Chromosome 3"/>
</dbReference>
<evidence type="ECO:0000313" key="2">
    <source>
        <dbReference type="EMBL" id="KAG5282904.1"/>
    </source>
</evidence>
<gene>
    <name evidence="2" type="ORF">AALO_G00036000</name>
</gene>
<dbReference type="AlphaFoldDB" id="A0AAV6H6C4"/>
<sequence>MQVTQLMEKIEEMVAGSSGQHDEMDSDTWSLSRSITGLQELQAAPVRKAKSSELPLNMSGGHWSVSSSAYGSSGSITGPMTTTQGSMSSIASSGIGSLSSRAGSV</sequence>
<accession>A0AAV6H6C4</accession>
<keyword evidence="3" id="KW-1185">Reference proteome</keyword>